<keyword evidence="2" id="KW-1185">Reference proteome</keyword>
<dbReference type="GO" id="GO:0008168">
    <property type="term" value="F:methyltransferase activity"/>
    <property type="evidence" value="ECO:0007669"/>
    <property type="project" value="UniProtKB-KW"/>
</dbReference>
<name>D6SNQ6_9BACT</name>
<organism evidence="1 2">
    <name type="scientific">Desulfonatronospira thiodismutans ASO3-1</name>
    <dbReference type="NCBI Taxonomy" id="555779"/>
    <lineage>
        <taxon>Bacteria</taxon>
        <taxon>Pseudomonadati</taxon>
        <taxon>Thermodesulfobacteriota</taxon>
        <taxon>Desulfovibrionia</taxon>
        <taxon>Desulfovibrionales</taxon>
        <taxon>Desulfonatronovibrionaceae</taxon>
        <taxon>Desulfonatronospira</taxon>
    </lineage>
</organism>
<evidence type="ECO:0000313" key="1">
    <source>
        <dbReference type="EMBL" id="EFI34382.1"/>
    </source>
</evidence>
<dbReference type="Proteomes" id="UP000005496">
    <property type="component" value="Unassembled WGS sequence"/>
</dbReference>
<protein>
    <submittedName>
        <fullName evidence="1">Adenine-specific DNA methylase</fullName>
    </submittedName>
</protein>
<keyword evidence="1" id="KW-0808">Transferase</keyword>
<reference evidence="1" key="1">
    <citation type="submission" date="2010-05" db="EMBL/GenBank/DDBJ databases">
        <title>The draft genome of Desulfonatronospira thiodismutans ASO3-1.</title>
        <authorList>
            <consortium name="US DOE Joint Genome Institute (JGI-PGF)"/>
            <person name="Lucas S."/>
            <person name="Copeland A."/>
            <person name="Lapidus A."/>
            <person name="Cheng J.-F."/>
            <person name="Bruce D."/>
            <person name="Goodwin L."/>
            <person name="Pitluck S."/>
            <person name="Chertkov O."/>
            <person name="Brettin T."/>
            <person name="Detter J.C."/>
            <person name="Han C."/>
            <person name="Land M.L."/>
            <person name="Hauser L."/>
            <person name="Kyrpides N."/>
            <person name="Mikhailova N."/>
            <person name="Muyzer G."/>
            <person name="Woyke T."/>
        </authorList>
    </citation>
    <scope>NUCLEOTIDE SEQUENCE [LARGE SCALE GENOMIC DNA]</scope>
    <source>
        <strain evidence="1">ASO3-1</strain>
    </source>
</reference>
<proteinExistence type="predicted"/>
<sequence length="34" mass="4127">MSIETRFDIPFVARLALREKQIQQNYRPIIGVHW</sequence>
<accession>D6SNQ6</accession>
<dbReference type="EMBL" id="ACJN02000002">
    <property type="protein sequence ID" value="EFI34382.1"/>
    <property type="molecule type" value="Genomic_DNA"/>
</dbReference>
<gene>
    <name evidence="1" type="ORF">Dthio_PD1734</name>
</gene>
<keyword evidence="1" id="KW-0489">Methyltransferase</keyword>
<dbReference type="AlphaFoldDB" id="D6SNQ6"/>
<evidence type="ECO:0000313" key="2">
    <source>
        <dbReference type="Proteomes" id="UP000005496"/>
    </source>
</evidence>
<dbReference type="GO" id="GO:0032259">
    <property type="term" value="P:methylation"/>
    <property type="evidence" value="ECO:0007669"/>
    <property type="project" value="UniProtKB-KW"/>
</dbReference>
<comment type="caution">
    <text evidence="1">The sequence shown here is derived from an EMBL/GenBank/DDBJ whole genome shotgun (WGS) entry which is preliminary data.</text>
</comment>